<feature type="compositionally biased region" description="Polar residues" evidence="2">
    <location>
        <begin position="218"/>
        <end position="230"/>
    </location>
</feature>
<evidence type="ECO:0000313" key="4">
    <source>
        <dbReference type="EMBL" id="SKA03742.1"/>
    </source>
</evidence>
<feature type="coiled-coil region" evidence="1">
    <location>
        <begin position="38"/>
        <end position="72"/>
    </location>
</feature>
<organism evidence="4 5">
    <name type="scientific">Lysobacter spongiicola DSM 21749</name>
    <dbReference type="NCBI Taxonomy" id="1122188"/>
    <lineage>
        <taxon>Bacteria</taxon>
        <taxon>Pseudomonadati</taxon>
        <taxon>Pseudomonadota</taxon>
        <taxon>Gammaproteobacteria</taxon>
        <taxon>Lysobacterales</taxon>
        <taxon>Lysobacteraceae</taxon>
        <taxon>Novilysobacter</taxon>
    </lineage>
</organism>
<dbReference type="Pfam" id="PF20567">
    <property type="entry name" value="DUF6776"/>
    <property type="match status" value="1"/>
</dbReference>
<evidence type="ECO:0000256" key="3">
    <source>
        <dbReference type="SAM" id="Phobius"/>
    </source>
</evidence>
<dbReference type="RefSeq" id="WP_078758230.1">
    <property type="nucleotide sequence ID" value="NZ_FUXP01000005.1"/>
</dbReference>
<accession>A0A1T4QJ74</accession>
<dbReference type="Proteomes" id="UP000190061">
    <property type="component" value="Unassembled WGS sequence"/>
</dbReference>
<feature type="region of interest" description="Disordered" evidence="2">
    <location>
        <begin position="218"/>
        <end position="239"/>
    </location>
</feature>
<dbReference type="InterPro" id="IPR046703">
    <property type="entry name" value="DUF6776"/>
</dbReference>
<keyword evidence="3" id="KW-0472">Membrane</keyword>
<dbReference type="OrthoDB" id="7056878at2"/>
<reference evidence="4 5" key="1">
    <citation type="submission" date="2017-02" db="EMBL/GenBank/DDBJ databases">
        <authorList>
            <person name="Peterson S.W."/>
        </authorList>
    </citation>
    <scope>NUCLEOTIDE SEQUENCE [LARGE SCALE GENOMIC DNA]</scope>
    <source>
        <strain evidence="4 5">DSM 21749</strain>
    </source>
</reference>
<keyword evidence="3" id="KW-1133">Transmembrane helix</keyword>
<gene>
    <name evidence="4" type="ORF">SAMN02745674_01645</name>
</gene>
<evidence type="ECO:0000313" key="5">
    <source>
        <dbReference type="Proteomes" id="UP000190061"/>
    </source>
</evidence>
<feature type="transmembrane region" description="Helical" evidence="3">
    <location>
        <begin position="12"/>
        <end position="31"/>
    </location>
</feature>
<name>A0A1T4QJ74_9GAMM</name>
<evidence type="ECO:0000256" key="1">
    <source>
        <dbReference type="SAM" id="Coils"/>
    </source>
</evidence>
<evidence type="ECO:0000256" key="2">
    <source>
        <dbReference type="SAM" id="MobiDB-lite"/>
    </source>
</evidence>
<sequence length="239" mass="26495">MTQTGSNQRKLRLAVAGVFVAALVFGGWGLWRVVSPASADVRAQLADSRRALERLRGEHEELQQRVATLSRSDQISRDANRDLQGTLSERDEEIAGLRADVAFYERLVGATAQRRGLSVHALNMVPNESAWHFQTTLTQNLNRGAVSSGDLTVSIEGSRDGRLETLDWDALRQQEDAPPKDYSFKYFQQVEGDVFLPEDFNPVRVTVRLQPRSGRATEQSFTWADATRSSAPAIAAPAE</sequence>
<keyword evidence="5" id="KW-1185">Reference proteome</keyword>
<keyword evidence="3" id="KW-0812">Transmembrane</keyword>
<dbReference type="EMBL" id="FUXP01000005">
    <property type="protein sequence ID" value="SKA03742.1"/>
    <property type="molecule type" value="Genomic_DNA"/>
</dbReference>
<proteinExistence type="predicted"/>
<protein>
    <submittedName>
        <fullName evidence="4">Uncharacterized protein</fullName>
    </submittedName>
</protein>
<dbReference type="STRING" id="1122188.SAMN02745674_01645"/>
<dbReference type="AlphaFoldDB" id="A0A1T4QJ74"/>
<keyword evidence="1" id="KW-0175">Coiled coil</keyword>